<evidence type="ECO:0000256" key="3">
    <source>
        <dbReference type="ARBA" id="ARBA00022475"/>
    </source>
</evidence>
<evidence type="ECO:0000256" key="6">
    <source>
        <dbReference type="ARBA" id="ARBA00023136"/>
    </source>
</evidence>
<evidence type="ECO:0000259" key="7">
    <source>
        <dbReference type="Pfam" id="PF00482"/>
    </source>
</evidence>
<evidence type="ECO:0000256" key="2">
    <source>
        <dbReference type="ARBA" id="ARBA00005745"/>
    </source>
</evidence>
<keyword evidence="4" id="KW-0812">Transmembrane</keyword>
<evidence type="ECO:0008006" key="11">
    <source>
        <dbReference type="Google" id="ProtNLM"/>
    </source>
</evidence>
<proteinExistence type="inferred from homology"/>
<comment type="subcellular location">
    <subcellularLocation>
        <location evidence="1">Cell membrane</location>
        <topology evidence="1">Multi-pass membrane protein</topology>
    </subcellularLocation>
</comment>
<dbReference type="AlphaFoldDB" id="A0A6M0D141"/>
<evidence type="ECO:0000256" key="1">
    <source>
        <dbReference type="ARBA" id="ARBA00004651"/>
    </source>
</evidence>
<dbReference type="Gene3D" id="1.20.81.30">
    <property type="entry name" value="Type II secretion system (T2SS), domain F"/>
    <property type="match status" value="1"/>
</dbReference>
<dbReference type="PANTHER" id="PTHR30012">
    <property type="entry name" value="GENERAL SECRETION PATHWAY PROTEIN"/>
    <property type="match status" value="1"/>
</dbReference>
<comment type="similarity">
    <text evidence="2">Belongs to the GSP F family.</text>
</comment>
<dbReference type="Pfam" id="PF00482">
    <property type="entry name" value="T2SSF"/>
    <property type="match status" value="1"/>
</dbReference>
<keyword evidence="5" id="KW-1133">Transmembrane helix</keyword>
<feature type="domain" description="Type II secretion system protein GspF" evidence="7">
    <location>
        <begin position="62"/>
        <end position="174"/>
    </location>
</feature>
<dbReference type="Proteomes" id="UP000480410">
    <property type="component" value="Unassembled WGS sequence"/>
</dbReference>
<organism evidence="9 10">
    <name type="scientific">Pseudomonas brassicae</name>
    <dbReference type="NCBI Taxonomy" id="2708063"/>
    <lineage>
        <taxon>Bacteria</taxon>
        <taxon>Pseudomonadati</taxon>
        <taxon>Pseudomonadota</taxon>
        <taxon>Gammaproteobacteria</taxon>
        <taxon>Pseudomonadales</taxon>
        <taxon>Pseudomonadaceae</taxon>
        <taxon>Pseudomonas</taxon>
    </lineage>
</organism>
<evidence type="ECO:0000256" key="5">
    <source>
        <dbReference type="ARBA" id="ARBA00022989"/>
    </source>
</evidence>
<dbReference type="EMBL" id="JAAHBV010000403">
    <property type="protein sequence ID" value="NER61327.1"/>
    <property type="molecule type" value="Genomic_DNA"/>
</dbReference>
<dbReference type="InterPro" id="IPR042094">
    <property type="entry name" value="T2SS_GspF_sf"/>
</dbReference>
<evidence type="ECO:0000313" key="10">
    <source>
        <dbReference type="Proteomes" id="UP000480410"/>
    </source>
</evidence>
<sequence length="333" mass="36764">MRFALKALGKAGVVALELDAQDPAQARQMAEQQGLRVVSLRSAERFGRLRWRRREAFNLVLFSQELTTLLNAGLPLIDALQSLAEKETAPQARKTLDELVRLLYEGKSLSQALGQLPAVFPALYVALVQSSEKTGALAEALGRYVAYRQRMDEVRQKIVSASIYPLLLLLVGALTCGQAVAAWQEALPGARLVGSGELKVWGLSIYGARLWSAAARFDDQQPFALEITYHRAVSRDRLVSISLDEIQRLSAGSVTAAQLSQWQAQMQRAFVDVQAGARITGVYLPGQGCRFYVGERLQHAVRDEAFARAFFAIWLDPRSRNPELRQQLLGGAS</sequence>
<keyword evidence="6" id="KW-0472">Membrane</keyword>
<dbReference type="InterPro" id="IPR018076">
    <property type="entry name" value="T2SS_GspF_dom"/>
</dbReference>
<evidence type="ECO:0000259" key="8">
    <source>
        <dbReference type="Pfam" id="PF16036"/>
    </source>
</evidence>
<evidence type="ECO:0000313" key="9">
    <source>
        <dbReference type="EMBL" id="NER61327.1"/>
    </source>
</evidence>
<dbReference type="GO" id="GO:0005886">
    <property type="term" value="C:plasma membrane"/>
    <property type="evidence" value="ECO:0007669"/>
    <property type="project" value="UniProtKB-SubCell"/>
</dbReference>
<accession>A0A6M0D141</accession>
<keyword evidence="3" id="KW-1003">Cell membrane</keyword>
<gene>
    <name evidence="9" type="ORF">G3435_17865</name>
</gene>
<protein>
    <recommendedName>
        <fullName evidence="11">Type II secretion system protein</fullName>
    </recommendedName>
</protein>
<comment type="caution">
    <text evidence="9">The sequence shown here is derived from an EMBL/GenBank/DDBJ whole genome shotgun (WGS) entry which is preliminary data.</text>
</comment>
<dbReference type="Pfam" id="PF16036">
    <property type="entry name" value="Chalcone_3"/>
    <property type="match status" value="1"/>
</dbReference>
<dbReference type="InterPro" id="IPR003004">
    <property type="entry name" value="GspF/PilC"/>
</dbReference>
<reference evidence="9 10" key="1">
    <citation type="submission" date="2020-02" db="EMBL/GenBank/DDBJ databases">
        <title>Broccoli isolated Pseudomonas sp.</title>
        <authorList>
            <person name="Fujikawa T."/>
            <person name="Sawada H."/>
        </authorList>
    </citation>
    <scope>NUCLEOTIDE SEQUENCE [LARGE SCALE GENOMIC DNA]</scope>
    <source>
        <strain evidence="9 10">MAFF212428</strain>
    </source>
</reference>
<feature type="domain" description="Chalcone isomerase" evidence="8">
    <location>
        <begin position="199"/>
        <end position="330"/>
    </location>
</feature>
<name>A0A6M0D141_9PSED</name>
<dbReference type="PANTHER" id="PTHR30012:SF0">
    <property type="entry name" value="TYPE II SECRETION SYSTEM PROTEIN F-RELATED"/>
    <property type="match status" value="1"/>
</dbReference>
<dbReference type="InterPro" id="IPR016087">
    <property type="entry name" value="Chalcone_isomerase"/>
</dbReference>
<evidence type="ECO:0000256" key="4">
    <source>
        <dbReference type="ARBA" id="ARBA00022692"/>
    </source>
</evidence>